<evidence type="ECO:0000256" key="3">
    <source>
        <dbReference type="ARBA" id="ARBA00022900"/>
    </source>
</evidence>
<name>A0A8X8W7I0_SALSN</name>
<dbReference type="GO" id="GO:0009611">
    <property type="term" value="P:response to wounding"/>
    <property type="evidence" value="ECO:0007669"/>
    <property type="project" value="InterPro"/>
</dbReference>
<gene>
    <name evidence="5" type="ORF">SASPL_151151</name>
</gene>
<evidence type="ECO:0000256" key="1">
    <source>
        <dbReference type="ARBA" id="ARBA00008210"/>
    </source>
</evidence>
<keyword evidence="3" id="KW-0722">Serine protease inhibitor</keyword>
<dbReference type="Proteomes" id="UP000298416">
    <property type="component" value="Unassembled WGS sequence"/>
</dbReference>
<evidence type="ECO:0000313" key="6">
    <source>
        <dbReference type="Proteomes" id="UP000298416"/>
    </source>
</evidence>
<evidence type="ECO:0000256" key="2">
    <source>
        <dbReference type="ARBA" id="ARBA00022690"/>
    </source>
</evidence>
<dbReference type="PANTHER" id="PTHR33091:SF83">
    <property type="entry name" value="SERINE PROTEASE INHIBITOR, POTATO INHIBITOR I-TYPE FAMILY PROTEIN-RELATED"/>
    <property type="match status" value="1"/>
</dbReference>
<comment type="caution">
    <text evidence="5">The sequence shown here is derived from an EMBL/GenBank/DDBJ whole genome shotgun (WGS) entry which is preliminary data.</text>
</comment>
<dbReference type="SUPFAM" id="SSF54654">
    <property type="entry name" value="CI-2 family of serine protease inhibitors"/>
    <property type="match status" value="1"/>
</dbReference>
<dbReference type="EMBL" id="PNBA02000020">
    <property type="protein sequence ID" value="KAG6389678.1"/>
    <property type="molecule type" value="Genomic_DNA"/>
</dbReference>
<dbReference type="AlphaFoldDB" id="A0A8X8W7I0"/>
<reference evidence="5" key="1">
    <citation type="submission" date="2018-01" db="EMBL/GenBank/DDBJ databases">
        <authorList>
            <person name="Mao J.F."/>
        </authorList>
    </citation>
    <scope>NUCLEOTIDE SEQUENCE</scope>
    <source>
        <strain evidence="5">Huo1</strain>
        <tissue evidence="5">Leaf</tissue>
    </source>
</reference>
<dbReference type="PANTHER" id="PTHR33091">
    <property type="entry name" value="PROTEIN, PUTATIVE, EXPRESSED-RELATED"/>
    <property type="match status" value="1"/>
</dbReference>
<dbReference type="PRINTS" id="PR00292">
    <property type="entry name" value="POTATOINHBTR"/>
</dbReference>
<organism evidence="5">
    <name type="scientific">Salvia splendens</name>
    <name type="common">Scarlet sage</name>
    <dbReference type="NCBI Taxonomy" id="180675"/>
    <lineage>
        <taxon>Eukaryota</taxon>
        <taxon>Viridiplantae</taxon>
        <taxon>Streptophyta</taxon>
        <taxon>Embryophyta</taxon>
        <taxon>Tracheophyta</taxon>
        <taxon>Spermatophyta</taxon>
        <taxon>Magnoliopsida</taxon>
        <taxon>eudicotyledons</taxon>
        <taxon>Gunneridae</taxon>
        <taxon>Pentapetalae</taxon>
        <taxon>asterids</taxon>
        <taxon>lamiids</taxon>
        <taxon>Lamiales</taxon>
        <taxon>Lamiaceae</taxon>
        <taxon>Nepetoideae</taxon>
        <taxon>Mentheae</taxon>
        <taxon>Salviinae</taxon>
        <taxon>Salvia</taxon>
        <taxon>Salvia subgen. Calosphace</taxon>
        <taxon>core Calosphace</taxon>
    </lineage>
</organism>
<comment type="similarity">
    <text evidence="1">Belongs to the protease inhibitor I13 (potato type I serine protease inhibitor) family.</text>
</comment>
<dbReference type="InterPro" id="IPR036354">
    <property type="entry name" value="Prot_inh_pot1_sf"/>
</dbReference>
<dbReference type="InterPro" id="IPR000864">
    <property type="entry name" value="Prot_inh_pot1"/>
</dbReference>
<feature type="region of interest" description="Disordered" evidence="4">
    <location>
        <begin position="147"/>
        <end position="166"/>
    </location>
</feature>
<dbReference type="PROSITE" id="PS00285">
    <property type="entry name" value="POTATO_INHIBITOR"/>
    <property type="match status" value="1"/>
</dbReference>
<evidence type="ECO:0000313" key="5">
    <source>
        <dbReference type="EMBL" id="KAG6389678.1"/>
    </source>
</evidence>
<feature type="region of interest" description="Disordered" evidence="4">
    <location>
        <begin position="105"/>
        <end position="124"/>
    </location>
</feature>
<dbReference type="Gene3D" id="3.30.10.10">
    <property type="entry name" value="Trypsin Inhibitor V, subunit A"/>
    <property type="match status" value="1"/>
</dbReference>
<protein>
    <submittedName>
        <fullName evidence="5">Uncharacterized protein</fullName>
    </submittedName>
</protein>
<dbReference type="GO" id="GO:0004867">
    <property type="term" value="F:serine-type endopeptidase inhibitor activity"/>
    <property type="evidence" value="ECO:0007669"/>
    <property type="project" value="UniProtKB-KW"/>
</dbReference>
<sequence>MSLCSISLEMKYWLCLCTGKDSWPELVGKKGEEAAVVIESENPFVHAIILLDGTPVTKDFRCDRVWKPYLNSDSSDSEAHYSHHIYVHWWVIPLHDDSDSHCKEAVGAHTDTPDDADPVHTGEGELGSLGEGLASLVGVGSVSTFTSTRSTSSNDRKMGCRYASAR</sequence>
<accession>A0A8X8W7I0</accession>
<proteinExistence type="inferred from homology"/>
<reference evidence="5" key="2">
    <citation type="submission" date="2020-08" db="EMBL/GenBank/DDBJ databases">
        <title>Plant Genome Project.</title>
        <authorList>
            <person name="Zhang R.-G."/>
        </authorList>
    </citation>
    <scope>NUCLEOTIDE SEQUENCE</scope>
    <source>
        <strain evidence="5">Huo1</strain>
        <tissue evidence="5">Leaf</tissue>
    </source>
</reference>
<keyword evidence="6" id="KW-1185">Reference proteome</keyword>
<keyword evidence="2" id="KW-0646">Protease inhibitor</keyword>
<evidence type="ECO:0000256" key="4">
    <source>
        <dbReference type="SAM" id="MobiDB-lite"/>
    </source>
</evidence>
<dbReference type="Pfam" id="PF00280">
    <property type="entry name" value="potato_inhibit"/>
    <property type="match status" value="1"/>
</dbReference>